<dbReference type="SUPFAM" id="SSF48371">
    <property type="entry name" value="ARM repeat"/>
    <property type="match status" value="1"/>
</dbReference>
<dbReference type="InterPro" id="IPR007111">
    <property type="entry name" value="NACHT_NTPase"/>
</dbReference>
<evidence type="ECO:0000259" key="1">
    <source>
        <dbReference type="PROSITE" id="PS50837"/>
    </source>
</evidence>
<dbReference type="AlphaFoldDB" id="A0A8H5XP24"/>
<reference evidence="2 3" key="1">
    <citation type="submission" date="2020-05" db="EMBL/GenBank/DDBJ databases">
        <title>Identification and distribution of gene clusters putatively required for synthesis of sphingolipid metabolism inhibitors in phylogenetically diverse species of the filamentous fungus Fusarium.</title>
        <authorList>
            <person name="Kim H.-S."/>
            <person name="Busman M."/>
            <person name="Brown D.W."/>
            <person name="Divon H."/>
            <person name="Uhlig S."/>
            <person name="Proctor R.H."/>
        </authorList>
    </citation>
    <scope>NUCLEOTIDE SEQUENCE [LARGE SCALE GENOMIC DNA]</scope>
    <source>
        <strain evidence="2 3">NRRL 66235</strain>
    </source>
</reference>
<dbReference type="InterPro" id="IPR055496">
    <property type="entry name" value="DUF7068"/>
</dbReference>
<dbReference type="Pfam" id="PF05729">
    <property type="entry name" value="NACHT"/>
    <property type="match status" value="1"/>
</dbReference>
<protein>
    <submittedName>
        <fullName evidence="2">ARM repeat-containing protein</fullName>
    </submittedName>
</protein>
<dbReference type="SUPFAM" id="SSF52540">
    <property type="entry name" value="P-loop containing nucleoside triphosphate hydrolases"/>
    <property type="match status" value="1"/>
</dbReference>
<dbReference type="InterPro" id="IPR011989">
    <property type="entry name" value="ARM-like"/>
</dbReference>
<dbReference type="Proteomes" id="UP000544331">
    <property type="component" value="Unassembled WGS sequence"/>
</dbReference>
<dbReference type="InterPro" id="IPR016024">
    <property type="entry name" value="ARM-type_fold"/>
</dbReference>
<dbReference type="Gene3D" id="3.40.50.300">
    <property type="entry name" value="P-loop containing nucleotide triphosphate hydrolases"/>
    <property type="match status" value="1"/>
</dbReference>
<proteinExistence type="predicted"/>
<dbReference type="Pfam" id="PF23948">
    <property type="entry name" value="ARM_5"/>
    <property type="match status" value="2"/>
</dbReference>
<gene>
    <name evidence="2" type="ORF">FMUND_15508</name>
</gene>
<dbReference type="OrthoDB" id="427518at2759"/>
<dbReference type="Pfam" id="PF23238">
    <property type="entry name" value="DUF7068"/>
    <property type="match status" value="1"/>
</dbReference>
<evidence type="ECO:0000313" key="2">
    <source>
        <dbReference type="EMBL" id="KAF5697144.1"/>
    </source>
</evidence>
<name>A0A8H5XP24_9HYPO</name>
<dbReference type="Gene3D" id="1.25.10.10">
    <property type="entry name" value="Leucine-rich Repeat Variant"/>
    <property type="match status" value="2"/>
</dbReference>
<dbReference type="EMBL" id="JAAOAN010001070">
    <property type="protein sequence ID" value="KAF5697144.1"/>
    <property type="molecule type" value="Genomic_DNA"/>
</dbReference>
<feature type="domain" description="NACHT" evidence="1">
    <location>
        <begin position="359"/>
        <end position="478"/>
    </location>
</feature>
<evidence type="ECO:0000313" key="3">
    <source>
        <dbReference type="Proteomes" id="UP000544331"/>
    </source>
</evidence>
<dbReference type="InterPro" id="IPR027417">
    <property type="entry name" value="P-loop_NTPase"/>
</dbReference>
<accession>A0A8H5XP24</accession>
<dbReference type="PROSITE" id="PS50837">
    <property type="entry name" value="NACHT"/>
    <property type="match status" value="1"/>
</dbReference>
<keyword evidence="3" id="KW-1185">Reference proteome</keyword>
<dbReference type="PANTHER" id="PTHR46844">
    <property type="entry name" value="SLR5058 PROTEIN"/>
    <property type="match status" value="1"/>
</dbReference>
<dbReference type="PANTHER" id="PTHR46844:SF1">
    <property type="entry name" value="SLR5058 PROTEIN"/>
    <property type="match status" value="1"/>
</dbReference>
<dbReference type="Pfam" id="PF13646">
    <property type="entry name" value="HEAT_2"/>
    <property type="match status" value="1"/>
</dbReference>
<organism evidence="2 3">
    <name type="scientific">Fusarium mundagurra</name>
    <dbReference type="NCBI Taxonomy" id="1567541"/>
    <lineage>
        <taxon>Eukaryota</taxon>
        <taxon>Fungi</taxon>
        <taxon>Dikarya</taxon>
        <taxon>Ascomycota</taxon>
        <taxon>Pezizomycotina</taxon>
        <taxon>Sordariomycetes</taxon>
        <taxon>Hypocreomycetidae</taxon>
        <taxon>Hypocreales</taxon>
        <taxon>Nectriaceae</taxon>
        <taxon>Fusarium</taxon>
        <taxon>Fusarium fujikuroi species complex</taxon>
    </lineage>
</organism>
<sequence length="1203" mass="136302">MAKTRLPSRPTLTDDLIRCLGSSDTDPKEMYALQALSKEMITIFRDERRMSMCRRPLLWRHTLVLVEGAANVAGAISTMDPAKLFDGLSKLQGLPPLISSIVDVIRALSGMVDNLGGVIEGVKILQKQKSWYVGLRFTDMLIQAKAFNLLEDLLLKLEQAWTTGDASVKKQIDKFLDQVLIPSGLKSAHQRVREWVKLVANTLGRPDWTDAIQPTPRSWCVPLWKQKEYAMTIPCQKTQNEPLSADLLKQAWFHCTEAQLIYADVRIREYYLQNERRLMVERLSGKPLSMDQCYINLVILQHYNYRTKPSSEESIKHQSSPFSLLARLKLDTPCQDTRVSLISLFSPRRRRDGGMAPPERIFISGQAGVGKTTLCKRVVYDCLCNGMWAGKFDRLLWVPLRTLKRKSTLEYNLKDWLRAEYFRAGDADILVDAVTRAIDDPAKCGRTLFILDGLDEVYRELDSESSGLLRDLLNQSYVIITSRPGSSLSHINHIDLELEIVGFYPEQVEAYIRKAAPYQTREIQTFLQDRWLLQSLIRIPIQLEALCYSWDAKTENSGEVPTTTTTIYQAIERKLWKKDVVRLEKPYGGIPLSMDVAKLTLDNEILSLVGLEVKLLQCLAFAGLYSDVVEFDKNRQEQIWTHWNDISEHLNSRGTHPSSLDLARLSFLRSSDALSDEMNRSYHFIHLTFQECFAAQYFVKHWKSDNPLPCLVLSSGKTEPVKAEHFLLKEKYNKRYDIFWRFVAGLLQAHGGGEQLCRFFGRIEEEPRDLLGPTHQRLVMHCLSEVVSPKIIPTFTPVRVKLEHQLSQWLLFECNFNEISRIAGEMELPEQVLDNVLQRASEDVEIKIKLLESLSTRPKISLSIIGLATDWLRSDVSPRLSLAVLHMLQRSHEGLPDWILKAVTARLEDQDKNIRRAAVYALRGQPALPEDILKALVSRLEHQDGDVRSAAVSALRGQPALPKEVLQAVTVRLEHRDKDTRREAIDTLGGQSDLPREILKAVAAHLQDQDGDIRSAAVSALGGQLALPEDLLTAVAARLTDQHGDVRWAAVYVLGGQSALPENLFQAVAARLQGQSALSRSALSQSVKSLYQIWLKRSFGEHLSCYVVDETCFIDMPVGLRKIHLEGQQDRFRDAVQKIQKSLGILFPTLQGWNVLSSRVMALRLNSGILTMLPLKFSNLACLLAAWKGLSKLINAVLETEEI</sequence>
<dbReference type="InterPro" id="IPR056251">
    <property type="entry name" value="Arm_rpt_dom"/>
</dbReference>
<comment type="caution">
    <text evidence="2">The sequence shown here is derived from an EMBL/GenBank/DDBJ whole genome shotgun (WGS) entry which is preliminary data.</text>
</comment>